<dbReference type="OrthoDB" id="9805070at2"/>
<evidence type="ECO:0000256" key="7">
    <source>
        <dbReference type="ARBA" id="ARBA00023049"/>
    </source>
</evidence>
<keyword evidence="6" id="KW-0862">Zinc</keyword>
<dbReference type="AlphaFoldDB" id="A0A501PMS5"/>
<keyword evidence="13" id="KW-1185">Reference proteome</keyword>
<dbReference type="PANTHER" id="PTHR21666">
    <property type="entry name" value="PEPTIDASE-RELATED"/>
    <property type="match status" value="1"/>
</dbReference>
<dbReference type="InterPro" id="IPR011055">
    <property type="entry name" value="Dup_hybrid_motif"/>
</dbReference>
<dbReference type="InterPro" id="IPR016047">
    <property type="entry name" value="M23ase_b-sheet_dom"/>
</dbReference>
<dbReference type="Pfam" id="PF19425">
    <property type="entry name" value="Csd3_N2"/>
    <property type="match status" value="1"/>
</dbReference>
<dbReference type="Gene3D" id="2.70.70.10">
    <property type="entry name" value="Glucose Permease (Domain IIA)"/>
    <property type="match status" value="1"/>
</dbReference>
<dbReference type="GO" id="GO:0030313">
    <property type="term" value="C:cell envelope"/>
    <property type="evidence" value="ECO:0007669"/>
    <property type="project" value="UniProtKB-SubCell"/>
</dbReference>
<evidence type="ECO:0000256" key="5">
    <source>
        <dbReference type="ARBA" id="ARBA00022801"/>
    </source>
</evidence>
<name>A0A501PMS5_9PROT</name>
<evidence type="ECO:0000313" key="12">
    <source>
        <dbReference type="EMBL" id="TPD61377.1"/>
    </source>
</evidence>
<evidence type="ECO:0000259" key="11">
    <source>
        <dbReference type="Pfam" id="PF19425"/>
    </source>
</evidence>
<keyword evidence="9" id="KW-1133">Transmembrane helix</keyword>
<dbReference type="InterPro" id="IPR050570">
    <property type="entry name" value="Cell_wall_metabolism_enzyme"/>
</dbReference>
<comment type="cofactor">
    <cofactor evidence="1">
        <name>Zn(2+)</name>
        <dbReference type="ChEBI" id="CHEBI:29105"/>
    </cofactor>
</comment>
<proteinExistence type="predicted"/>
<dbReference type="GO" id="GO:0006508">
    <property type="term" value="P:proteolysis"/>
    <property type="evidence" value="ECO:0007669"/>
    <property type="project" value="UniProtKB-KW"/>
</dbReference>
<evidence type="ECO:0000256" key="6">
    <source>
        <dbReference type="ARBA" id="ARBA00022833"/>
    </source>
</evidence>
<evidence type="ECO:0000256" key="3">
    <source>
        <dbReference type="ARBA" id="ARBA00022670"/>
    </source>
</evidence>
<reference evidence="13" key="1">
    <citation type="submission" date="2019-06" db="EMBL/GenBank/DDBJ databases">
        <title>The complete genome of Emcibacter congregatus ZYLT.</title>
        <authorList>
            <person name="Zhao Z."/>
        </authorList>
    </citation>
    <scope>NUCLEOTIDE SEQUENCE [LARGE SCALE GENOMIC DNA]</scope>
    <source>
        <strain evidence="13">MCCC 1A06723</strain>
    </source>
</reference>
<dbReference type="Pfam" id="PF01551">
    <property type="entry name" value="Peptidase_M23"/>
    <property type="match status" value="1"/>
</dbReference>
<dbReference type="SUPFAM" id="SSF51261">
    <property type="entry name" value="Duplicated hybrid motif"/>
    <property type="match status" value="1"/>
</dbReference>
<keyword evidence="4" id="KW-0479">Metal-binding</keyword>
<feature type="transmembrane region" description="Helical" evidence="9">
    <location>
        <begin position="21"/>
        <end position="40"/>
    </location>
</feature>
<evidence type="ECO:0000313" key="13">
    <source>
        <dbReference type="Proteomes" id="UP000319148"/>
    </source>
</evidence>
<dbReference type="GO" id="GO:0046872">
    <property type="term" value="F:metal ion binding"/>
    <property type="evidence" value="ECO:0007669"/>
    <property type="project" value="UniProtKB-KW"/>
</dbReference>
<keyword evidence="9" id="KW-0812">Transmembrane</keyword>
<sequence>MKIRDSLNTAYFSLPPLLRGAMMAGALLTLGYLAGGYFAGDPQSPPSPQQYTAESGPDARQDSAAAGSVEPDLAEDPGDMPADSSAEEEGAVTVALDVQEPNLKTLVLNRGEGLMELLTRNGASRQQAHGAIREMSKFYNMRKLQIGQVVTAGFDPDENLVSLQLEKDFDHLVKVSRQDKSWQGNEEELPTMTITRHAEGVIDDSLFLAGQRQGLPTSVIVELIRIYSYDVDFQREIRQGDKFEIFYERKLSEDGRRVQEGNILFARLTLSGKPISLYRHQAAGDLFADYYHENGQSARKALMKTPIEGARLSSTYGQRKHPVLGYTRMHKGLDFSAPTGTPIMAAGDGVVERASRYGSYGNYVRIRHNGTYKTAYAHMSKYGRGIKKGARVKQGQVIGYVGATGRVTGRHLHYEVLVNDKQVNPLSLKIPTGRKLKGADLEKFIQVAGAIDHEINLQKNNILLAWNKQD</sequence>
<keyword evidence="5" id="KW-0378">Hydrolase</keyword>
<accession>A0A501PMS5</accession>
<evidence type="ECO:0000256" key="8">
    <source>
        <dbReference type="SAM" id="MobiDB-lite"/>
    </source>
</evidence>
<keyword evidence="7" id="KW-0482">Metalloprotease</keyword>
<evidence type="ECO:0000256" key="1">
    <source>
        <dbReference type="ARBA" id="ARBA00001947"/>
    </source>
</evidence>
<evidence type="ECO:0000256" key="4">
    <source>
        <dbReference type="ARBA" id="ARBA00022723"/>
    </source>
</evidence>
<evidence type="ECO:0000256" key="2">
    <source>
        <dbReference type="ARBA" id="ARBA00004196"/>
    </source>
</evidence>
<dbReference type="InterPro" id="IPR045834">
    <property type="entry name" value="Csd3_N2"/>
</dbReference>
<gene>
    <name evidence="12" type="ORF">FIV46_03990</name>
</gene>
<keyword evidence="3" id="KW-0645">Protease</keyword>
<evidence type="ECO:0000256" key="9">
    <source>
        <dbReference type="SAM" id="Phobius"/>
    </source>
</evidence>
<dbReference type="GO" id="GO:0004222">
    <property type="term" value="F:metalloendopeptidase activity"/>
    <property type="evidence" value="ECO:0007669"/>
    <property type="project" value="TreeGrafter"/>
</dbReference>
<comment type="subcellular location">
    <subcellularLocation>
        <location evidence="2">Cell envelope</location>
    </subcellularLocation>
</comment>
<evidence type="ECO:0000259" key="10">
    <source>
        <dbReference type="Pfam" id="PF01551"/>
    </source>
</evidence>
<feature type="domain" description="M23ase beta-sheet core" evidence="10">
    <location>
        <begin position="328"/>
        <end position="425"/>
    </location>
</feature>
<dbReference type="RefSeq" id="WP_139938657.1">
    <property type="nucleotide sequence ID" value="NZ_JBHSYP010000003.1"/>
</dbReference>
<feature type="domain" description="Csd3-like second N-terminal" evidence="11">
    <location>
        <begin position="196"/>
        <end position="316"/>
    </location>
</feature>
<dbReference type="EMBL" id="VFIY01000005">
    <property type="protein sequence ID" value="TPD61377.1"/>
    <property type="molecule type" value="Genomic_DNA"/>
</dbReference>
<dbReference type="Gene3D" id="3.10.450.350">
    <property type="match status" value="2"/>
</dbReference>
<dbReference type="PANTHER" id="PTHR21666:SF288">
    <property type="entry name" value="CELL DIVISION PROTEIN YTFB"/>
    <property type="match status" value="1"/>
</dbReference>
<protein>
    <submittedName>
        <fullName evidence="12">M23 family peptidase</fullName>
    </submittedName>
</protein>
<comment type="caution">
    <text evidence="12">The sequence shown here is derived from an EMBL/GenBank/DDBJ whole genome shotgun (WGS) entry which is preliminary data.</text>
</comment>
<feature type="region of interest" description="Disordered" evidence="8">
    <location>
        <begin position="41"/>
        <end position="91"/>
    </location>
</feature>
<dbReference type="Proteomes" id="UP000319148">
    <property type="component" value="Unassembled WGS sequence"/>
</dbReference>
<organism evidence="12 13">
    <name type="scientific">Emcibacter nanhaiensis</name>
    <dbReference type="NCBI Taxonomy" id="1505037"/>
    <lineage>
        <taxon>Bacteria</taxon>
        <taxon>Pseudomonadati</taxon>
        <taxon>Pseudomonadota</taxon>
        <taxon>Alphaproteobacteria</taxon>
        <taxon>Emcibacterales</taxon>
        <taxon>Emcibacteraceae</taxon>
        <taxon>Emcibacter</taxon>
    </lineage>
</organism>
<keyword evidence="9" id="KW-0472">Membrane</keyword>
<dbReference type="CDD" id="cd12797">
    <property type="entry name" value="M23_peptidase"/>
    <property type="match status" value="1"/>
</dbReference>